<proteinExistence type="inferred from homology"/>
<comment type="similarity">
    <text evidence="2">Belongs to the NrfD family.</text>
</comment>
<evidence type="ECO:0000313" key="8">
    <source>
        <dbReference type="EMBL" id="VFJ47283.1"/>
    </source>
</evidence>
<feature type="transmembrane region" description="Helical" evidence="7">
    <location>
        <begin position="369"/>
        <end position="388"/>
    </location>
</feature>
<feature type="transmembrane region" description="Helical" evidence="7">
    <location>
        <begin position="213"/>
        <end position="232"/>
    </location>
</feature>
<feature type="transmembrane region" description="Helical" evidence="7">
    <location>
        <begin position="21"/>
        <end position="38"/>
    </location>
</feature>
<evidence type="ECO:0000256" key="5">
    <source>
        <dbReference type="ARBA" id="ARBA00022989"/>
    </source>
</evidence>
<dbReference type="InterPro" id="IPR052049">
    <property type="entry name" value="Electron_transfer_protein"/>
</dbReference>
<accession>A0A450S6I9</accession>
<dbReference type="GO" id="GO:0005886">
    <property type="term" value="C:plasma membrane"/>
    <property type="evidence" value="ECO:0007669"/>
    <property type="project" value="UniProtKB-SubCell"/>
</dbReference>
<dbReference type="InterPro" id="IPR054823">
    <property type="entry name" value="DsrP-like"/>
</dbReference>
<keyword evidence="6 7" id="KW-0472">Membrane</keyword>
<protein>
    <submittedName>
        <fullName evidence="9">Prokaryotic molybdopterin-containing oxidoreductase family, membrane subunit</fullName>
    </submittedName>
</protein>
<dbReference type="AlphaFoldDB" id="A0A450S6I9"/>
<gene>
    <name evidence="8" type="ORF">BECKFM1743A_GA0114220_100461</name>
    <name evidence="10" type="ORF">BECKFM1743B_GA0114221_1005111</name>
    <name evidence="9" type="ORF">BECKFM1743C_GA0114222_100461</name>
</gene>
<dbReference type="InterPro" id="IPR005614">
    <property type="entry name" value="NrfD-like"/>
</dbReference>
<dbReference type="Pfam" id="PF03916">
    <property type="entry name" value="NrfD"/>
    <property type="match status" value="1"/>
</dbReference>
<evidence type="ECO:0000313" key="9">
    <source>
        <dbReference type="EMBL" id="VFJ47520.1"/>
    </source>
</evidence>
<dbReference type="Gene3D" id="1.20.1630.10">
    <property type="entry name" value="Formate dehydrogenase/DMSO reductase domain"/>
    <property type="match status" value="1"/>
</dbReference>
<name>A0A450S6I9_9GAMM</name>
<comment type="subcellular location">
    <subcellularLocation>
        <location evidence="1">Cell membrane</location>
        <topology evidence="1">Multi-pass membrane protein</topology>
    </subcellularLocation>
</comment>
<evidence type="ECO:0000256" key="1">
    <source>
        <dbReference type="ARBA" id="ARBA00004651"/>
    </source>
</evidence>
<dbReference type="EMBL" id="CAADFL010000051">
    <property type="protein sequence ID" value="VFK07813.1"/>
    <property type="molecule type" value="Genomic_DNA"/>
</dbReference>
<keyword evidence="3" id="KW-1003">Cell membrane</keyword>
<feature type="transmembrane region" description="Helical" evidence="7">
    <location>
        <begin position="171"/>
        <end position="193"/>
    </location>
</feature>
<feature type="transmembrane region" description="Helical" evidence="7">
    <location>
        <begin position="326"/>
        <end position="349"/>
    </location>
</feature>
<feature type="transmembrane region" description="Helical" evidence="7">
    <location>
        <begin position="294"/>
        <end position="314"/>
    </location>
</feature>
<dbReference type="PANTHER" id="PTHR34856">
    <property type="entry name" value="PROTEIN NRFD"/>
    <property type="match status" value="1"/>
</dbReference>
<evidence type="ECO:0000256" key="4">
    <source>
        <dbReference type="ARBA" id="ARBA00022692"/>
    </source>
</evidence>
<organism evidence="9">
    <name type="scientific">Candidatus Kentrum sp. FM</name>
    <dbReference type="NCBI Taxonomy" id="2126340"/>
    <lineage>
        <taxon>Bacteria</taxon>
        <taxon>Pseudomonadati</taxon>
        <taxon>Pseudomonadota</taxon>
        <taxon>Gammaproteobacteria</taxon>
        <taxon>Candidatus Kentrum</taxon>
    </lineage>
</organism>
<evidence type="ECO:0000256" key="3">
    <source>
        <dbReference type="ARBA" id="ARBA00022475"/>
    </source>
</evidence>
<evidence type="ECO:0000256" key="6">
    <source>
        <dbReference type="ARBA" id="ARBA00023136"/>
    </source>
</evidence>
<dbReference type="PANTHER" id="PTHR34856:SF2">
    <property type="entry name" value="PROTEIN NRFD"/>
    <property type="match status" value="1"/>
</dbReference>
<feature type="transmembrane region" description="Helical" evidence="7">
    <location>
        <begin position="244"/>
        <end position="265"/>
    </location>
</feature>
<feature type="transmembrane region" description="Helical" evidence="7">
    <location>
        <begin position="91"/>
        <end position="112"/>
    </location>
</feature>
<evidence type="ECO:0000256" key="7">
    <source>
        <dbReference type="SAM" id="Phobius"/>
    </source>
</evidence>
<evidence type="ECO:0000256" key="2">
    <source>
        <dbReference type="ARBA" id="ARBA00008929"/>
    </source>
</evidence>
<reference evidence="9" key="1">
    <citation type="submission" date="2019-02" db="EMBL/GenBank/DDBJ databases">
        <authorList>
            <person name="Gruber-Vodicka R. H."/>
            <person name="Seah K. B. B."/>
        </authorList>
    </citation>
    <scope>NUCLEOTIDE SEQUENCE</scope>
    <source>
        <strain evidence="8">BECK_BZ163</strain>
        <strain evidence="10">BECK_BZ164</strain>
        <strain evidence="9">BECK_BZ165</strain>
    </source>
</reference>
<dbReference type="EMBL" id="CAADFA010000046">
    <property type="protein sequence ID" value="VFJ47520.1"/>
    <property type="molecule type" value="Genomic_DNA"/>
</dbReference>
<evidence type="ECO:0000313" key="10">
    <source>
        <dbReference type="EMBL" id="VFK07813.1"/>
    </source>
</evidence>
<dbReference type="EMBL" id="CAADEZ010000046">
    <property type="protein sequence ID" value="VFJ47283.1"/>
    <property type="molecule type" value="Genomic_DNA"/>
</dbReference>
<keyword evidence="4 7" id="KW-0812">Transmembrane</keyword>
<feature type="transmembrane region" description="Helical" evidence="7">
    <location>
        <begin position="58"/>
        <end position="84"/>
    </location>
</feature>
<sequence length="413" mass="45378">MSRFILAGLEEMFRGRIRYRVWIIFLLAGCGFGVWNYRMQLQNGLVVTGLSDQVSWGLYIGNFAFMVGIAASAVLLVIPAYLFHREDFRKVVLLGEAMAVAAVLMAMLFVVVDLGRPDRMWHGLPFLGRLNFPLSLLAWDIIVLAGYLLLNIAIPFYVLHGYFAGKQPGHWIYFVFIIITIVWAISIHTVTAFVFSANPARPFWHSALLGPRFIVSAFASGPALVILALQAIGRLTDFRVHAGVITTLTRILTVTMQINLFFVGVELFTDFYNEQAHAASARYLYLGLDGLAGLRGWIGSALVMNGVATAILTIDPLRSQRGLLTIACVLGFFGIWIEKGIGLVVPGFIPTPLGEVFEYTPTSIEIGVSMGVLAFGTLVFTLLAKAAIGIEQGKAQRSLAGNQLKKRSTKNTK</sequence>
<dbReference type="NCBIfam" id="NF045798">
    <property type="entry name" value="DsrP"/>
    <property type="match status" value="1"/>
</dbReference>
<feature type="transmembrane region" description="Helical" evidence="7">
    <location>
        <begin position="132"/>
        <end position="159"/>
    </location>
</feature>
<keyword evidence="5 7" id="KW-1133">Transmembrane helix</keyword>